<gene>
    <name evidence="2" type="ORF">PXEA_LOCUS2595</name>
</gene>
<sequence>MAVPFSFIVLVRPCFPNLVGVSSAREFVISNIGPLAGRSPKRFAGIVSYRRHRKDRVKPIPLTDLLFNRCAITHRPYFLFYLLVLHLFLSTPLIIPIHSVTQFFALVSSNVA</sequence>
<keyword evidence="3" id="KW-1185">Reference proteome</keyword>
<evidence type="ECO:0000313" key="2">
    <source>
        <dbReference type="EMBL" id="VEL09155.1"/>
    </source>
</evidence>
<keyword evidence="1" id="KW-0472">Membrane</keyword>
<accession>A0A3S5FBY8</accession>
<keyword evidence="1" id="KW-1133">Transmembrane helix</keyword>
<dbReference type="Proteomes" id="UP000784294">
    <property type="component" value="Unassembled WGS sequence"/>
</dbReference>
<comment type="caution">
    <text evidence="2">The sequence shown here is derived from an EMBL/GenBank/DDBJ whole genome shotgun (WGS) entry which is preliminary data.</text>
</comment>
<proteinExistence type="predicted"/>
<evidence type="ECO:0000313" key="3">
    <source>
        <dbReference type="Proteomes" id="UP000784294"/>
    </source>
</evidence>
<organism evidence="2 3">
    <name type="scientific">Protopolystoma xenopodis</name>
    <dbReference type="NCBI Taxonomy" id="117903"/>
    <lineage>
        <taxon>Eukaryota</taxon>
        <taxon>Metazoa</taxon>
        <taxon>Spiralia</taxon>
        <taxon>Lophotrochozoa</taxon>
        <taxon>Platyhelminthes</taxon>
        <taxon>Monogenea</taxon>
        <taxon>Polyopisthocotylea</taxon>
        <taxon>Polystomatidea</taxon>
        <taxon>Polystomatidae</taxon>
        <taxon>Protopolystoma</taxon>
    </lineage>
</organism>
<feature type="transmembrane region" description="Helical" evidence="1">
    <location>
        <begin position="78"/>
        <end position="97"/>
    </location>
</feature>
<dbReference type="EMBL" id="CAAALY010005595">
    <property type="protein sequence ID" value="VEL09155.1"/>
    <property type="molecule type" value="Genomic_DNA"/>
</dbReference>
<reference evidence="2" key="1">
    <citation type="submission" date="2018-11" db="EMBL/GenBank/DDBJ databases">
        <authorList>
            <consortium name="Pathogen Informatics"/>
        </authorList>
    </citation>
    <scope>NUCLEOTIDE SEQUENCE</scope>
</reference>
<keyword evidence="1" id="KW-0812">Transmembrane</keyword>
<name>A0A3S5FBY8_9PLAT</name>
<dbReference type="AlphaFoldDB" id="A0A3S5FBY8"/>
<protein>
    <submittedName>
        <fullName evidence="2">Uncharacterized protein</fullName>
    </submittedName>
</protein>
<evidence type="ECO:0000256" key="1">
    <source>
        <dbReference type="SAM" id="Phobius"/>
    </source>
</evidence>